<keyword evidence="1" id="KW-1133">Transmembrane helix</keyword>
<dbReference type="GeneID" id="18911864"/>
<evidence type="ECO:0000313" key="2">
    <source>
        <dbReference type="EMBL" id="EKM48795.1"/>
    </source>
</evidence>
<accession>K5VQ14</accession>
<reference evidence="2 3" key="1">
    <citation type="journal article" date="2012" name="BMC Genomics">
        <title>Comparative genomics of the white-rot fungi, Phanerochaete carnosa and P. chrysosporium, to elucidate the genetic basis of the distinct wood types they colonize.</title>
        <authorList>
            <person name="Suzuki H."/>
            <person name="MacDonald J."/>
            <person name="Syed K."/>
            <person name="Salamov A."/>
            <person name="Hori C."/>
            <person name="Aerts A."/>
            <person name="Henrissat B."/>
            <person name="Wiebenga A."/>
            <person name="vanKuyk P.A."/>
            <person name="Barry K."/>
            <person name="Lindquist E."/>
            <person name="LaButti K."/>
            <person name="Lapidus A."/>
            <person name="Lucas S."/>
            <person name="Coutinho P."/>
            <person name="Gong Y."/>
            <person name="Samejima M."/>
            <person name="Mahadevan R."/>
            <person name="Abou-Zaid M."/>
            <person name="de Vries R.P."/>
            <person name="Igarashi K."/>
            <person name="Yadav J.S."/>
            <person name="Grigoriev I.V."/>
            <person name="Master E.R."/>
        </authorList>
    </citation>
    <scope>NUCLEOTIDE SEQUENCE [LARGE SCALE GENOMIC DNA]</scope>
    <source>
        <strain evidence="2 3">HHB-10118-sp</strain>
    </source>
</reference>
<feature type="transmembrane region" description="Helical" evidence="1">
    <location>
        <begin position="68"/>
        <end position="88"/>
    </location>
</feature>
<evidence type="ECO:0000256" key="1">
    <source>
        <dbReference type="SAM" id="Phobius"/>
    </source>
</evidence>
<dbReference type="EMBL" id="JH930726">
    <property type="protein sequence ID" value="EKM48795.1"/>
    <property type="molecule type" value="Genomic_DNA"/>
</dbReference>
<dbReference type="AlphaFoldDB" id="K5VQ14"/>
<dbReference type="InParanoid" id="K5VQ14"/>
<name>K5VQ14_PHACS</name>
<gene>
    <name evidence="2" type="ORF">PHACADRAFT_202385</name>
</gene>
<protein>
    <submittedName>
        <fullName evidence="2">Uncharacterized protein</fullName>
    </submittedName>
</protein>
<sequence length="159" mass="17655">MSDHVDVLRRKLSDTEDNFRKRLAEKLSMHDVSIKLKSGTNSMWSIYIVYLYNKASLWIERTTSTFRIMALLVIALLVILAVLVQLTFCRSLLTSSQLASHRMSPPHVIAHTLGVIDATKVSMSRAAPHETVPSGGTDIPVIQVDVPAKESQSDGACRH</sequence>
<dbReference type="HOGENOM" id="CLU_1661411_0_0_1"/>
<proteinExistence type="predicted"/>
<dbReference type="OrthoDB" id="3363417at2759"/>
<dbReference type="RefSeq" id="XP_007402654.1">
    <property type="nucleotide sequence ID" value="XM_007402592.1"/>
</dbReference>
<keyword evidence="3" id="KW-1185">Reference proteome</keyword>
<dbReference type="Proteomes" id="UP000008370">
    <property type="component" value="Unassembled WGS sequence"/>
</dbReference>
<organism evidence="2 3">
    <name type="scientific">Phanerochaete carnosa (strain HHB-10118-sp)</name>
    <name type="common">White-rot fungus</name>
    <name type="synonym">Peniophora carnosa</name>
    <dbReference type="NCBI Taxonomy" id="650164"/>
    <lineage>
        <taxon>Eukaryota</taxon>
        <taxon>Fungi</taxon>
        <taxon>Dikarya</taxon>
        <taxon>Basidiomycota</taxon>
        <taxon>Agaricomycotina</taxon>
        <taxon>Agaricomycetes</taxon>
        <taxon>Polyporales</taxon>
        <taxon>Phanerochaetaceae</taxon>
        <taxon>Phanerochaete</taxon>
    </lineage>
</organism>
<keyword evidence="1" id="KW-0812">Transmembrane</keyword>
<keyword evidence="1" id="KW-0472">Membrane</keyword>
<evidence type="ECO:0000313" key="3">
    <source>
        <dbReference type="Proteomes" id="UP000008370"/>
    </source>
</evidence>
<dbReference type="KEGG" id="pco:PHACADRAFT_202385"/>